<reference evidence="1 2" key="1">
    <citation type="journal article" date="2020" name="Cell">
        <title>Large-Scale Comparative Analyses of Tick Genomes Elucidate Their Genetic Diversity and Vector Capacities.</title>
        <authorList>
            <consortium name="Tick Genome and Microbiome Consortium (TIGMIC)"/>
            <person name="Jia N."/>
            <person name="Wang J."/>
            <person name="Shi W."/>
            <person name="Du L."/>
            <person name="Sun Y."/>
            <person name="Zhan W."/>
            <person name="Jiang J.F."/>
            <person name="Wang Q."/>
            <person name="Zhang B."/>
            <person name="Ji P."/>
            <person name="Bell-Sakyi L."/>
            <person name="Cui X.M."/>
            <person name="Yuan T.T."/>
            <person name="Jiang B.G."/>
            <person name="Yang W.F."/>
            <person name="Lam T.T."/>
            <person name="Chang Q.C."/>
            <person name="Ding S.J."/>
            <person name="Wang X.J."/>
            <person name="Zhu J.G."/>
            <person name="Ruan X.D."/>
            <person name="Zhao L."/>
            <person name="Wei J.T."/>
            <person name="Ye R.Z."/>
            <person name="Que T.C."/>
            <person name="Du C.H."/>
            <person name="Zhou Y.H."/>
            <person name="Cheng J.X."/>
            <person name="Dai P.F."/>
            <person name="Guo W.B."/>
            <person name="Han X.H."/>
            <person name="Huang E.J."/>
            <person name="Li L.F."/>
            <person name="Wei W."/>
            <person name="Gao Y.C."/>
            <person name="Liu J.Z."/>
            <person name="Shao H.Z."/>
            <person name="Wang X."/>
            <person name="Wang C.C."/>
            <person name="Yang T.C."/>
            <person name="Huo Q.B."/>
            <person name="Li W."/>
            <person name="Chen H.Y."/>
            <person name="Chen S.E."/>
            <person name="Zhou L.G."/>
            <person name="Ni X.B."/>
            <person name="Tian J.H."/>
            <person name="Sheng Y."/>
            <person name="Liu T."/>
            <person name="Pan Y.S."/>
            <person name="Xia L.Y."/>
            <person name="Li J."/>
            <person name="Zhao F."/>
            <person name="Cao W.C."/>
        </authorList>
    </citation>
    <scope>NUCLEOTIDE SEQUENCE [LARGE SCALE GENOMIC DNA]</scope>
    <source>
        <strain evidence="1">Iper-2018</strain>
    </source>
</reference>
<evidence type="ECO:0000313" key="2">
    <source>
        <dbReference type="Proteomes" id="UP000805193"/>
    </source>
</evidence>
<proteinExistence type="predicted"/>
<protein>
    <submittedName>
        <fullName evidence="1">Uncharacterized protein</fullName>
    </submittedName>
</protein>
<accession>A0AC60P387</accession>
<dbReference type="Proteomes" id="UP000805193">
    <property type="component" value="Unassembled WGS sequence"/>
</dbReference>
<name>A0AC60P387_IXOPE</name>
<dbReference type="EMBL" id="JABSTQ010011239">
    <property type="protein sequence ID" value="KAG0413699.1"/>
    <property type="molecule type" value="Genomic_DNA"/>
</dbReference>
<comment type="caution">
    <text evidence="1">The sequence shown here is derived from an EMBL/GenBank/DDBJ whole genome shotgun (WGS) entry which is preliminary data.</text>
</comment>
<gene>
    <name evidence="1" type="ORF">HPB47_009145</name>
</gene>
<keyword evidence="2" id="KW-1185">Reference proteome</keyword>
<organism evidence="1 2">
    <name type="scientific">Ixodes persulcatus</name>
    <name type="common">Taiga tick</name>
    <dbReference type="NCBI Taxonomy" id="34615"/>
    <lineage>
        <taxon>Eukaryota</taxon>
        <taxon>Metazoa</taxon>
        <taxon>Ecdysozoa</taxon>
        <taxon>Arthropoda</taxon>
        <taxon>Chelicerata</taxon>
        <taxon>Arachnida</taxon>
        <taxon>Acari</taxon>
        <taxon>Parasitiformes</taxon>
        <taxon>Ixodida</taxon>
        <taxon>Ixodoidea</taxon>
        <taxon>Ixodidae</taxon>
        <taxon>Ixodinae</taxon>
        <taxon>Ixodes</taxon>
    </lineage>
</organism>
<feature type="non-terminal residue" evidence="1">
    <location>
        <position position="1"/>
    </location>
</feature>
<evidence type="ECO:0000313" key="1">
    <source>
        <dbReference type="EMBL" id="KAG0413699.1"/>
    </source>
</evidence>
<sequence length="892" mass="98903">SRCLQPDGPDEIGNPPDRALVGSDCELAGLGQAGPRKVLVSYRSLSSCQQSFLLVAEARNMGAPHFLSSYEEGEAVAAGLGHGKGEETVEPLPLTADFLLKSSFKLGDDLVITGGKEARSYGINLHTGQAGRNLLKQLRYVCTMSGCNQTKDEEDYGAEDVLVVKRDTQTVRAVEPRSGQESQRGVQSSAGLALALGLRGTIVIRGVDPRAPFTSLVLFSAAAFQASDVLFGKENPKRWTQWKSRWNFSVGENKLSMLKGLMPSCTGSSSGTAPYSSEESGNCSSEGGCDKQDLIRVGVPEGVIRSAGTTEGFMEWTVELHSPVVSAWHLRNGELEPVNLFEQGRILGVGDPNRSSQEDPLLYLGMHKNQLYVQHSSSLQTRVNKGASQLALASSGILPRIEWKPYLASDMGYYLYKGPELDNISGESLLCEEEDLAETLDQYIIVSFWYWWKEVLGISIATSLLVNILITRHVLRRWKLRILQESSSSKEAKPPPEALPTSIPPIEPLAEQVGVAALHNLPKYTSSPEARDKVMREAKALAKLDHAGIVRYYNAWLESPPPGWQEHQDDVWRGSFDLCASSVYSESEKTATSAARQLPSPTQPFNPLHGLPFGSYAATEGEDSFIKFEHSQSAREESEEKKQPVVPKERPNSLCLDENRCVKVYLYIQMQLCKKESLKEWLNAHASNRDYGQVLDIFYQIVSAVEYIHDNGLIHRDLKPSNIFFAMDDAVKVGDFGLVTALTGGSVVATPSEPTAELLTSESGRLTDQVGTQLYMSPEQIDGLKYNQSVDVFSLGLIFFELLWPFSTQMERIQDLMNAKRLKFPDKFRKTYPSECKLIEQLLSHSSDKRPSARDIRQDCLFQPFQPSEEVVNLARLRRRNLSHRHSSSLSD</sequence>